<evidence type="ECO:0000313" key="2">
    <source>
        <dbReference type="EMBL" id="KAL3661031.1"/>
    </source>
</evidence>
<organism evidence="2 3">
    <name type="scientific">Phytophthora oleae</name>
    <dbReference type="NCBI Taxonomy" id="2107226"/>
    <lineage>
        <taxon>Eukaryota</taxon>
        <taxon>Sar</taxon>
        <taxon>Stramenopiles</taxon>
        <taxon>Oomycota</taxon>
        <taxon>Peronosporomycetes</taxon>
        <taxon>Peronosporales</taxon>
        <taxon>Peronosporaceae</taxon>
        <taxon>Phytophthora</taxon>
    </lineage>
</organism>
<feature type="region of interest" description="Disordered" evidence="1">
    <location>
        <begin position="1"/>
        <end position="23"/>
    </location>
</feature>
<dbReference type="Proteomes" id="UP001632037">
    <property type="component" value="Unassembled WGS sequence"/>
</dbReference>
<comment type="caution">
    <text evidence="2">The sequence shown here is derived from an EMBL/GenBank/DDBJ whole genome shotgun (WGS) entry which is preliminary data.</text>
</comment>
<gene>
    <name evidence="2" type="ORF">V7S43_014047</name>
</gene>
<accession>A0ABD3F5R6</accession>
<sequence>MPDFSCHQGQTAGWRGGRVGRGQPRVGAVRADCAGASERGAPLLSARLGSARAVVPTLASGKLPHAVPWTKVTLTRGDELHGLHRRQSISPLRYRNIVLFMAREAALIMSTARFSRKNCARPLLTATGSLDASFVLSCDQPDDPPSAGSSWT</sequence>
<proteinExistence type="predicted"/>
<evidence type="ECO:0000256" key="1">
    <source>
        <dbReference type="SAM" id="MobiDB-lite"/>
    </source>
</evidence>
<keyword evidence="3" id="KW-1185">Reference proteome</keyword>
<evidence type="ECO:0000313" key="3">
    <source>
        <dbReference type="Proteomes" id="UP001632037"/>
    </source>
</evidence>
<protein>
    <submittedName>
        <fullName evidence="2">Uncharacterized protein</fullName>
    </submittedName>
</protein>
<dbReference type="AlphaFoldDB" id="A0ABD3F5R6"/>
<reference evidence="2 3" key="1">
    <citation type="submission" date="2024-09" db="EMBL/GenBank/DDBJ databases">
        <title>Genome sequencing and assembly of Phytophthora oleae, isolate VK10A, causative agent of rot of olive drupes.</title>
        <authorList>
            <person name="Conti Taguali S."/>
            <person name="Riolo M."/>
            <person name="La Spada F."/>
            <person name="Cacciola S.O."/>
            <person name="Dionisio G."/>
        </authorList>
    </citation>
    <scope>NUCLEOTIDE SEQUENCE [LARGE SCALE GENOMIC DNA]</scope>
    <source>
        <strain evidence="2 3">VK10A</strain>
    </source>
</reference>
<name>A0ABD3F5R6_9STRA</name>
<dbReference type="EMBL" id="JBIMZQ010000038">
    <property type="protein sequence ID" value="KAL3661031.1"/>
    <property type="molecule type" value="Genomic_DNA"/>
</dbReference>